<dbReference type="SUPFAM" id="SSF53807">
    <property type="entry name" value="Helical backbone' metal receptor"/>
    <property type="match status" value="1"/>
</dbReference>
<feature type="domain" description="Fe/B12 periplasmic-binding" evidence="1">
    <location>
        <begin position="94"/>
        <end position="363"/>
    </location>
</feature>
<dbReference type="PROSITE" id="PS51257">
    <property type="entry name" value="PROKAR_LIPOPROTEIN"/>
    <property type="match status" value="1"/>
</dbReference>
<keyword evidence="3" id="KW-1185">Reference proteome</keyword>
<evidence type="ECO:0000259" key="1">
    <source>
        <dbReference type="PROSITE" id="PS50983"/>
    </source>
</evidence>
<dbReference type="Proteomes" id="UP001204015">
    <property type="component" value="Unassembled WGS sequence"/>
</dbReference>
<organism evidence="2 3">
    <name type="scientific">Segatella cerevisiae</name>
    <dbReference type="NCBI Taxonomy" id="2053716"/>
    <lineage>
        <taxon>Bacteria</taxon>
        <taxon>Pseudomonadati</taxon>
        <taxon>Bacteroidota</taxon>
        <taxon>Bacteroidia</taxon>
        <taxon>Bacteroidales</taxon>
        <taxon>Prevotellaceae</taxon>
        <taxon>Segatella</taxon>
    </lineage>
</organism>
<dbReference type="PROSITE" id="PS50983">
    <property type="entry name" value="FE_B12_PBP"/>
    <property type="match status" value="1"/>
</dbReference>
<dbReference type="PANTHER" id="PTHR30535:SF34">
    <property type="entry name" value="MOLYBDATE-BINDING PROTEIN MOLA"/>
    <property type="match status" value="1"/>
</dbReference>
<evidence type="ECO:0000313" key="3">
    <source>
        <dbReference type="Proteomes" id="UP001204015"/>
    </source>
</evidence>
<dbReference type="EMBL" id="JAMXLY010000016">
    <property type="protein sequence ID" value="MCO6025369.1"/>
    <property type="molecule type" value="Genomic_DNA"/>
</dbReference>
<protein>
    <submittedName>
        <fullName evidence="2">ABC transporter substrate-binding protein</fullName>
    </submittedName>
</protein>
<evidence type="ECO:0000313" key="2">
    <source>
        <dbReference type="EMBL" id="MCO6025369.1"/>
    </source>
</evidence>
<dbReference type="RefSeq" id="WP_252760728.1">
    <property type="nucleotide sequence ID" value="NZ_JAMXLY010000016.1"/>
</dbReference>
<dbReference type="Gene3D" id="3.40.50.1980">
    <property type="entry name" value="Nitrogenase molybdenum iron protein domain"/>
    <property type="match status" value="2"/>
</dbReference>
<name>A0ABT1BWL7_9BACT</name>
<dbReference type="InterPro" id="IPR002491">
    <property type="entry name" value="ABC_transptr_periplasmic_BD"/>
</dbReference>
<proteinExistence type="predicted"/>
<accession>A0ABT1BWL7</accession>
<dbReference type="InterPro" id="IPR050902">
    <property type="entry name" value="ABC_Transporter_SBP"/>
</dbReference>
<reference evidence="2 3" key="1">
    <citation type="submission" date="2022-06" db="EMBL/GenBank/DDBJ databases">
        <title>A taxonomic note on the genus Prevotella: Description of four novel genera and emended description of the genera Hallella and Xylanibacter.</title>
        <authorList>
            <person name="Hitch T.C.A."/>
        </authorList>
    </citation>
    <scope>NUCLEOTIDE SEQUENCE [LARGE SCALE GENOMIC DNA]</scope>
    <source>
        <strain evidence="2 3">DSM 100619</strain>
    </source>
</reference>
<dbReference type="PANTHER" id="PTHR30535">
    <property type="entry name" value="VITAMIN B12-BINDING PROTEIN"/>
    <property type="match status" value="1"/>
</dbReference>
<dbReference type="Pfam" id="PF01497">
    <property type="entry name" value="Peripla_BP_2"/>
    <property type="match status" value="1"/>
</dbReference>
<comment type="caution">
    <text evidence="2">The sequence shown here is derived from an EMBL/GenBank/DDBJ whole genome shotgun (WGS) entry which is preliminary data.</text>
</comment>
<gene>
    <name evidence="2" type="ORF">NG821_05860</name>
</gene>
<sequence>MKQLRYLSFVVICSILFGCGNSRTRTSTVGGDTVPFKYAKGITVIKYKDYTVAQLQNPWKAGQLLHTYILVPKTEKRMPRDLPEGDVIRTPVNRSMIATTAHCQLLEYLHAANAISGVCDLKYILIPDVQSRIKQGKVADCGNSMSPVIEKIISLKPEVLLLSPFNNSGGYGKIERIGVPIVECADYMETSPLGRAEWMKFYGMIFGCEHRADSLFQVVSQTYLSLKTRAAHLPLGRSILTELKTGSVWYCPGGASTIGQMIADAHGRYAFSKDKHSGSLSLSFEQVLAKAGNSDVWAFKYDAPSPMTKSQLLAEYPGYRALKAFQTGEIYECNSSKVPFFEQTPFRPDFLLRDLIQILHPGTNWGGLRYYKKLNG</sequence>